<keyword evidence="3" id="KW-1185">Reference proteome</keyword>
<reference evidence="2 3" key="1">
    <citation type="submission" date="2016-07" db="EMBL/GenBank/DDBJ databases">
        <title>Pervasive Adenine N6-methylation of Active Genes in Fungi.</title>
        <authorList>
            <consortium name="DOE Joint Genome Institute"/>
            <person name="Mondo S.J."/>
            <person name="Dannebaum R.O."/>
            <person name="Kuo R.C."/>
            <person name="Labutti K."/>
            <person name="Haridas S."/>
            <person name="Kuo A."/>
            <person name="Salamov A."/>
            <person name="Ahrendt S.R."/>
            <person name="Lipzen A."/>
            <person name="Sullivan W."/>
            <person name="Andreopoulos W.B."/>
            <person name="Clum A."/>
            <person name="Lindquist E."/>
            <person name="Daum C."/>
            <person name="Ramamoorthy G.K."/>
            <person name="Gryganskyi A."/>
            <person name="Culley D."/>
            <person name="Magnuson J.K."/>
            <person name="James T.Y."/>
            <person name="O'Malley M.A."/>
            <person name="Stajich J.E."/>
            <person name="Spatafora J.W."/>
            <person name="Visel A."/>
            <person name="Grigoriev I.V."/>
        </authorList>
    </citation>
    <scope>NUCLEOTIDE SEQUENCE [LARGE SCALE GENOMIC DNA]</scope>
    <source>
        <strain evidence="2 3">CBS 115471</strain>
    </source>
</reference>
<gene>
    <name evidence="2" type="ORF">BCR34DRAFT_88257</name>
</gene>
<dbReference type="OrthoDB" id="3540210at2759"/>
<accession>A0A1Y1YVW6</accession>
<feature type="transmembrane region" description="Helical" evidence="1">
    <location>
        <begin position="112"/>
        <end position="132"/>
    </location>
</feature>
<proteinExistence type="predicted"/>
<dbReference type="EMBL" id="MCFA01000160">
    <property type="protein sequence ID" value="ORY02180.1"/>
    <property type="molecule type" value="Genomic_DNA"/>
</dbReference>
<organism evidence="2 3">
    <name type="scientific">Clohesyomyces aquaticus</name>
    <dbReference type="NCBI Taxonomy" id="1231657"/>
    <lineage>
        <taxon>Eukaryota</taxon>
        <taxon>Fungi</taxon>
        <taxon>Dikarya</taxon>
        <taxon>Ascomycota</taxon>
        <taxon>Pezizomycotina</taxon>
        <taxon>Dothideomycetes</taxon>
        <taxon>Pleosporomycetidae</taxon>
        <taxon>Pleosporales</taxon>
        <taxon>Lindgomycetaceae</taxon>
        <taxon>Clohesyomyces</taxon>
    </lineage>
</organism>
<feature type="transmembrane region" description="Helical" evidence="1">
    <location>
        <begin position="560"/>
        <end position="582"/>
    </location>
</feature>
<dbReference type="Proteomes" id="UP000193144">
    <property type="component" value="Unassembled WGS sequence"/>
</dbReference>
<keyword evidence="1" id="KW-0472">Membrane</keyword>
<dbReference type="AlphaFoldDB" id="A0A1Y1YVW6"/>
<name>A0A1Y1YVW6_9PLEO</name>
<evidence type="ECO:0000313" key="2">
    <source>
        <dbReference type="EMBL" id="ORY02180.1"/>
    </source>
</evidence>
<evidence type="ECO:0000256" key="1">
    <source>
        <dbReference type="SAM" id="Phobius"/>
    </source>
</evidence>
<protein>
    <submittedName>
        <fullName evidence="2">Uncharacterized protein</fullName>
    </submittedName>
</protein>
<keyword evidence="1" id="KW-0812">Transmembrane</keyword>
<sequence length="689" mass="76316">MWWSACETVYCGFWINWEYGSIKGSNLTLPSEWGLVLNAFVTLFVKMGGENLWMIICFIIHQLCASSKKQDDMYHQFQLILRNTESVQVFVKHLLQVCKAHRGARFEAYRRSFLLIIFAVLHATTFYAAALLSSKYVASYKDPHIVRIASDFCGSMVEPALADLRNPETLETIDALMVVLRNGYRRSLGYSKACYAHSGTSSVACDSYVLSALSYNTTRGSPCPFEDKICNGHGITFDTGPLRSDREIGINTRPKDSISARKLLTCAPLAGEKYADTFPLPEGLGPADAIVKGYKFGDIVGNTFLPGYTIAAWNVEDGQKLYDLWIAISMVDHVEDKGNTLLPIPELRSPDSDVNIIGLLNRVNYNKPVKDLWFNAQNCSQGQVINDIPLPPTCPATNVFASWIACKERYQFCTANSAHCSPLTGLHGITPSSFGSTGLNPTQAAVFNMTWIMMRLSSLNFQIGLNGVDGLVANEYLWDGGFGTGMSAGLPDNQWEIEVQNWMNTTLALLQRSPISYARPSEFDVGPGISTRKRIVAPTDPEGKLLCHKIKAKSTAHSSFTVLGLALTLAFGTSLSILNSLLPKLVASVQKRTGKGAHRRVEWIETSAFQLQRMAAEGRGIGPWEGRENSVPRLAEYGHLFNLTGQSLRGRWGRVESYQMVAKGPVDEAEEVEMETLDVDDRPRPREMI</sequence>
<keyword evidence="1" id="KW-1133">Transmembrane helix</keyword>
<comment type="caution">
    <text evidence="2">The sequence shown here is derived from an EMBL/GenBank/DDBJ whole genome shotgun (WGS) entry which is preliminary data.</text>
</comment>
<evidence type="ECO:0000313" key="3">
    <source>
        <dbReference type="Proteomes" id="UP000193144"/>
    </source>
</evidence>